<proteinExistence type="predicted"/>
<dbReference type="AlphaFoldDB" id="A0A916S787"/>
<sequence length="213" mass="22693">MKLWLRPSDISDALSAMEKNALFKGHLKRGKVGVLGLSMGGGTALSVAGARMNPKRLAGYCDTDALNPSLCDWVRQSGVDLHAMDMSAAGRDYRDKRIRFAMAVDPAPIDVFEAKSFAQISIPVEIINLGQPGNIPETLDASKIATIIPHAAYATIAHASHFSMFAECKPGAAELAESEKIGDPICSDGGGVRSEIHARLIDMTVAAFSRALK</sequence>
<reference evidence="1" key="1">
    <citation type="journal article" date="2014" name="Int. J. Syst. Evol. Microbiol.">
        <title>Complete genome sequence of Corynebacterium casei LMG S-19264T (=DSM 44701T), isolated from a smear-ripened cheese.</title>
        <authorList>
            <consortium name="US DOE Joint Genome Institute (JGI-PGF)"/>
            <person name="Walter F."/>
            <person name="Albersmeier A."/>
            <person name="Kalinowski J."/>
            <person name="Ruckert C."/>
        </authorList>
    </citation>
    <scope>NUCLEOTIDE SEQUENCE</scope>
    <source>
        <strain evidence="1">CGMCC 1.15082</strain>
    </source>
</reference>
<evidence type="ECO:0008006" key="3">
    <source>
        <dbReference type="Google" id="ProtNLM"/>
    </source>
</evidence>
<accession>A0A916S787</accession>
<reference evidence="1" key="2">
    <citation type="submission" date="2020-09" db="EMBL/GenBank/DDBJ databases">
        <authorList>
            <person name="Sun Q."/>
            <person name="Zhou Y."/>
        </authorList>
    </citation>
    <scope>NUCLEOTIDE SEQUENCE</scope>
    <source>
        <strain evidence="1">CGMCC 1.15082</strain>
    </source>
</reference>
<comment type="caution">
    <text evidence="1">The sequence shown here is derived from an EMBL/GenBank/DDBJ whole genome shotgun (WGS) entry which is preliminary data.</text>
</comment>
<dbReference type="InterPro" id="IPR029058">
    <property type="entry name" value="AB_hydrolase_fold"/>
</dbReference>
<dbReference type="Gene3D" id="3.40.50.1820">
    <property type="entry name" value="alpha/beta hydrolase"/>
    <property type="match status" value="1"/>
</dbReference>
<dbReference type="Proteomes" id="UP000646478">
    <property type="component" value="Unassembled WGS sequence"/>
</dbReference>
<dbReference type="SUPFAM" id="SSF53474">
    <property type="entry name" value="alpha/beta-Hydrolases"/>
    <property type="match status" value="1"/>
</dbReference>
<evidence type="ECO:0000313" key="2">
    <source>
        <dbReference type="Proteomes" id="UP000646478"/>
    </source>
</evidence>
<gene>
    <name evidence="1" type="ORF">GCM10011491_09960</name>
</gene>
<organism evidence="1 2">
    <name type="scientific">Brucella endophytica</name>
    <dbReference type="NCBI Taxonomy" id="1963359"/>
    <lineage>
        <taxon>Bacteria</taxon>
        <taxon>Pseudomonadati</taxon>
        <taxon>Pseudomonadota</taxon>
        <taxon>Alphaproteobacteria</taxon>
        <taxon>Hyphomicrobiales</taxon>
        <taxon>Brucellaceae</taxon>
        <taxon>Brucella/Ochrobactrum group</taxon>
        <taxon>Brucella</taxon>
    </lineage>
</organism>
<name>A0A916S787_9HYPH</name>
<dbReference type="EMBL" id="BMHH01000003">
    <property type="protein sequence ID" value="GGA84453.1"/>
    <property type="molecule type" value="Genomic_DNA"/>
</dbReference>
<protein>
    <recommendedName>
        <fullName evidence="3">Dienelactone hydrolase</fullName>
    </recommendedName>
</protein>
<evidence type="ECO:0000313" key="1">
    <source>
        <dbReference type="EMBL" id="GGA84453.1"/>
    </source>
</evidence>
<keyword evidence="2" id="KW-1185">Reference proteome</keyword>